<evidence type="ECO:0000313" key="3">
    <source>
        <dbReference type="Proteomes" id="UP000325315"/>
    </source>
</evidence>
<evidence type="ECO:0000256" key="1">
    <source>
        <dbReference type="SAM" id="MobiDB-lite"/>
    </source>
</evidence>
<feature type="compositionally biased region" description="Polar residues" evidence="1">
    <location>
        <begin position="32"/>
        <end position="41"/>
    </location>
</feature>
<feature type="compositionally biased region" description="Basic and acidic residues" evidence="1">
    <location>
        <begin position="1"/>
        <end position="29"/>
    </location>
</feature>
<accession>A0A5B6VYZ8</accession>
<feature type="region of interest" description="Disordered" evidence="1">
    <location>
        <begin position="1"/>
        <end position="41"/>
    </location>
</feature>
<feature type="region of interest" description="Disordered" evidence="1">
    <location>
        <begin position="64"/>
        <end position="87"/>
    </location>
</feature>
<proteinExistence type="predicted"/>
<comment type="caution">
    <text evidence="2">The sequence shown here is derived from an EMBL/GenBank/DDBJ whole genome shotgun (WGS) entry which is preliminary data.</text>
</comment>
<organism evidence="2 3">
    <name type="scientific">Gossypium australe</name>
    <dbReference type="NCBI Taxonomy" id="47621"/>
    <lineage>
        <taxon>Eukaryota</taxon>
        <taxon>Viridiplantae</taxon>
        <taxon>Streptophyta</taxon>
        <taxon>Embryophyta</taxon>
        <taxon>Tracheophyta</taxon>
        <taxon>Spermatophyta</taxon>
        <taxon>Magnoliopsida</taxon>
        <taxon>eudicotyledons</taxon>
        <taxon>Gunneridae</taxon>
        <taxon>Pentapetalae</taxon>
        <taxon>rosids</taxon>
        <taxon>malvids</taxon>
        <taxon>Malvales</taxon>
        <taxon>Malvaceae</taxon>
        <taxon>Malvoideae</taxon>
        <taxon>Gossypium</taxon>
    </lineage>
</organism>
<name>A0A5B6VYZ8_9ROSI</name>
<evidence type="ECO:0000313" key="2">
    <source>
        <dbReference type="EMBL" id="KAA3474138.1"/>
    </source>
</evidence>
<feature type="compositionally biased region" description="Polar residues" evidence="1">
    <location>
        <begin position="64"/>
        <end position="82"/>
    </location>
</feature>
<protein>
    <submittedName>
        <fullName evidence="2">Gag-Pol polyprotein</fullName>
    </submittedName>
</protein>
<keyword evidence="3" id="KW-1185">Reference proteome</keyword>
<sequence>MLVERACKAEELSKEKKKADSEARDERKRSMSKFSQPSVKRFIDSSNRSNALFGYPSRDRLRQNVGSKVQTPIESSVGSVKSNKPECRQCGRRHVGEC</sequence>
<dbReference type="AlphaFoldDB" id="A0A5B6VYZ8"/>
<dbReference type="Proteomes" id="UP000325315">
    <property type="component" value="Unassembled WGS sequence"/>
</dbReference>
<dbReference type="EMBL" id="SMMG02000005">
    <property type="protein sequence ID" value="KAA3474138.1"/>
    <property type="molecule type" value="Genomic_DNA"/>
</dbReference>
<gene>
    <name evidence="2" type="ORF">EPI10_024459</name>
</gene>
<reference evidence="3" key="1">
    <citation type="journal article" date="2019" name="Plant Biotechnol. J.">
        <title>Genome sequencing of the Australian wild diploid species Gossypium australe highlights disease resistance and delayed gland morphogenesis.</title>
        <authorList>
            <person name="Cai Y."/>
            <person name="Cai X."/>
            <person name="Wang Q."/>
            <person name="Wang P."/>
            <person name="Zhang Y."/>
            <person name="Cai C."/>
            <person name="Xu Y."/>
            <person name="Wang K."/>
            <person name="Zhou Z."/>
            <person name="Wang C."/>
            <person name="Geng S."/>
            <person name="Li B."/>
            <person name="Dong Q."/>
            <person name="Hou Y."/>
            <person name="Wang H."/>
            <person name="Ai P."/>
            <person name="Liu Z."/>
            <person name="Yi F."/>
            <person name="Sun M."/>
            <person name="An G."/>
            <person name="Cheng J."/>
            <person name="Zhang Y."/>
            <person name="Shi Q."/>
            <person name="Xie Y."/>
            <person name="Shi X."/>
            <person name="Chang Y."/>
            <person name="Huang F."/>
            <person name="Chen Y."/>
            <person name="Hong S."/>
            <person name="Mi L."/>
            <person name="Sun Q."/>
            <person name="Zhang L."/>
            <person name="Zhou B."/>
            <person name="Peng R."/>
            <person name="Zhang X."/>
            <person name="Liu F."/>
        </authorList>
    </citation>
    <scope>NUCLEOTIDE SEQUENCE [LARGE SCALE GENOMIC DNA]</scope>
    <source>
        <strain evidence="3">cv. PA1801</strain>
    </source>
</reference>